<dbReference type="RefSeq" id="WP_183309332.1">
    <property type="nucleotide sequence ID" value="NZ_JACIEW010000001.1"/>
</dbReference>
<keyword evidence="3" id="KW-1185">Reference proteome</keyword>
<dbReference type="EMBL" id="JACIEW010000001">
    <property type="protein sequence ID" value="MBB4050524.1"/>
    <property type="molecule type" value="Genomic_DNA"/>
</dbReference>
<dbReference type="Gene3D" id="1.10.8.60">
    <property type="match status" value="1"/>
</dbReference>
<feature type="region of interest" description="Disordered" evidence="1">
    <location>
        <begin position="1"/>
        <end position="21"/>
    </location>
</feature>
<dbReference type="Gene3D" id="3.40.50.300">
    <property type="entry name" value="P-loop containing nucleotide triphosphate hydrolases"/>
    <property type="match status" value="1"/>
</dbReference>
<sequence length="247" mass="27490">MRPVTMLHPDHGPRQLPLDLGHEPSHAEDDFLVGAGNAMAHARILAWPHWPDGMTLLIGPAASGKSHLGRIFCERSKALVVTPATISPIASAAGQEALLIEDVDRLGYDEHHLFHLLNQAMRGSRTLLLTARQEVAHWPLRTDDVRSRVRRAPVFRLEVSDDIELSQMFVKLFGDRQIKVDPKVIGYVVTRMERSSEEAASLVELMDRLALAKGSAITRTIASEALALRQQAHGLDRQQDWDAETDE</sequence>
<evidence type="ECO:0000313" key="2">
    <source>
        <dbReference type="EMBL" id="MBB4050524.1"/>
    </source>
</evidence>
<reference evidence="2 3" key="1">
    <citation type="submission" date="2020-08" db="EMBL/GenBank/DDBJ databases">
        <title>Genomic Encyclopedia of Type Strains, Phase IV (KMG-IV): sequencing the most valuable type-strain genomes for metagenomic binning, comparative biology and taxonomic classification.</title>
        <authorList>
            <person name="Goeker M."/>
        </authorList>
    </citation>
    <scope>NUCLEOTIDE SEQUENCE [LARGE SCALE GENOMIC DNA]</scope>
    <source>
        <strain evidence="2 3">DSM 23447</strain>
    </source>
</reference>
<comment type="caution">
    <text evidence="2">The sequence shown here is derived from an EMBL/GenBank/DDBJ whole genome shotgun (WGS) entry which is preliminary data.</text>
</comment>
<dbReference type="SUPFAM" id="SSF52540">
    <property type="entry name" value="P-loop containing nucleoside triphosphate hydrolases"/>
    <property type="match status" value="1"/>
</dbReference>
<dbReference type="Proteomes" id="UP000547011">
    <property type="component" value="Unassembled WGS sequence"/>
</dbReference>
<evidence type="ECO:0000256" key="1">
    <source>
        <dbReference type="SAM" id="MobiDB-lite"/>
    </source>
</evidence>
<evidence type="ECO:0000313" key="3">
    <source>
        <dbReference type="Proteomes" id="UP000547011"/>
    </source>
</evidence>
<gene>
    <name evidence="2" type="ORF">GGR20_000142</name>
</gene>
<dbReference type="AlphaFoldDB" id="A0A7W6IJ43"/>
<proteinExistence type="predicted"/>
<dbReference type="InterPro" id="IPR027417">
    <property type="entry name" value="P-loop_NTPase"/>
</dbReference>
<name>A0A7W6IJ43_9HYPH</name>
<protein>
    <submittedName>
        <fullName evidence="2">Chromosomal replication initiation ATPase DnaA</fullName>
    </submittedName>
</protein>
<organism evidence="2 3">
    <name type="scientific">Devosia subaequoris</name>
    <dbReference type="NCBI Taxonomy" id="395930"/>
    <lineage>
        <taxon>Bacteria</taxon>
        <taxon>Pseudomonadati</taxon>
        <taxon>Pseudomonadota</taxon>
        <taxon>Alphaproteobacteria</taxon>
        <taxon>Hyphomicrobiales</taxon>
        <taxon>Devosiaceae</taxon>
        <taxon>Devosia</taxon>
    </lineage>
</organism>
<accession>A0A7W6IJ43</accession>